<dbReference type="AlphaFoldDB" id="A0A1B6KF35"/>
<feature type="non-terminal residue" evidence="2">
    <location>
        <position position="178"/>
    </location>
</feature>
<sequence length="178" mass="20612">MIHLMTMKRSSAPPHVFSRCLSHVSDVPLKLDNIVEPKKIEYKKNDSKTRTITKNNEQNTKSFKSTFRVFDEGSPRFNDFNIQMIPKLMSDHLFGNKVRSKFCNHQDLNKAAIELKKHGLMCNVKEVPNIALNLPKLEADTIEDHFYNIGENQCAPYRKLVMDLLGELPVIPEVWQMK</sequence>
<organism evidence="2">
    <name type="scientific">Graphocephala atropunctata</name>
    <dbReference type="NCBI Taxonomy" id="36148"/>
    <lineage>
        <taxon>Eukaryota</taxon>
        <taxon>Metazoa</taxon>
        <taxon>Ecdysozoa</taxon>
        <taxon>Arthropoda</taxon>
        <taxon>Hexapoda</taxon>
        <taxon>Insecta</taxon>
        <taxon>Pterygota</taxon>
        <taxon>Neoptera</taxon>
        <taxon>Paraneoptera</taxon>
        <taxon>Hemiptera</taxon>
        <taxon>Auchenorrhyncha</taxon>
        <taxon>Membracoidea</taxon>
        <taxon>Cicadellidae</taxon>
        <taxon>Cicadellinae</taxon>
        <taxon>Cicadellini</taxon>
        <taxon>Graphocephala</taxon>
    </lineage>
</organism>
<dbReference type="InterPro" id="IPR002297">
    <property type="entry name" value="DNA-dir_DNA_pol_A_mt"/>
</dbReference>
<dbReference type="Pfam" id="PF18136">
    <property type="entry name" value="DNApol_Exo"/>
    <property type="match status" value="1"/>
</dbReference>
<name>A0A1B6KF35_9HEMI</name>
<dbReference type="GO" id="GO:0003887">
    <property type="term" value="F:DNA-directed DNA polymerase activity"/>
    <property type="evidence" value="ECO:0007669"/>
    <property type="project" value="TreeGrafter"/>
</dbReference>
<gene>
    <name evidence="2" type="ORF">g.9671</name>
</gene>
<evidence type="ECO:0000313" key="2">
    <source>
        <dbReference type="EMBL" id="JAT09794.1"/>
    </source>
</evidence>
<dbReference type="GO" id="GO:0003677">
    <property type="term" value="F:DNA binding"/>
    <property type="evidence" value="ECO:0007669"/>
    <property type="project" value="InterPro"/>
</dbReference>
<dbReference type="InterPro" id="IPR041336">
    <property type="entry name" value="DNApol_Exo"/>
</dbReference>
<protein>
    <recommendedName>
        <fullName evidence="1">DNA mitochondrial polymerase exonuclease domain-containing protein</fullName>
    </recommendedName>
</protein>
<accession>A0A1B6KF35</accession>
<dbReference type="GO" id="GO:0008408">
    <property type="term" value="F:3'-5' exonuclease activity"/>
    <property type="evidence" value="ECO:0007669"/>
    <property type="project" value="TreeGrafter"/>
</dbReference>
<evidence type="ECO:0000259" key="1">
    <source>
        <dbReference type="Pfam" id="PF18136"/>
    </source>
</evidence>
<dbReference type="PANTHER" id="PTHR10267:SF0">
    <property type="entry name" value="DNA POLYMERASE SUBUNIT GAMMA-1"/>
    <property type="match status" value="1"/>
</dbReference>
<proteinExistence type="predicted"/>
<dbReference type="EMBL" id="GEBQ01030183">
    <property type="protein sequence ID" value="JAT09794.1"/>
    <property type="molecule type" value="Transcribed_RNA"/>
</dbReference>
<feature type="domain" description="DNA mitochondrial polymerase exonuclease" evidence="1">
    <location>
        <begin position="129"/>
        <end position="178"/>
    </location>
</feature>
<reference evidence="2" key="1">
    <citation type="submission" date="2015-11" db="EMBL/GenBank/DDBJ databases">
        <title>De novo transcriptome assembly of four potential Pierce s Disease insect vectors from Arizona vineyards.</title>
        <authorList>
            <person name="Tassone E.E."/>
        </authorList>
    </citation>
    <scope>NUCLEOTIDE SEQUENCE</scope>
</reference>
<dbReference type="GO" id="GO:0005760">
    <property type="term" value="C:gamma DNA polymerase complex"/>
    <property type="evidence" value="ECO:0007669"/>
    <property type="project" value="InterPro"/>
</dbReference>
<dbReference type="PANTHER" id="PTHR10267">
    <property type="entry name" value="DNA POLYMERASE SUBUNIT GAMMA-1"/>
    <property type="match status" value="1"/>
</dbReference>
<dbReference type="GO" id="GO:0006264">
    <property type="term" value="P:mitochondrial DNA replication"/>
    <property type="evidence" value="ECO:0007669"/>
    <property type="project" value="TreeGrafter"/>
</dbReference>